<comment type="similarity">
    <text evidence="1">Belongs to the ROK (NagC/XylR) family.</text>
</comment>
<protein>
    <recommendedName>
        <fullName evidence="4">ROK family transcriptional regulator</fullName>
    </recommendedName>
</protein>
<reference evidence="2 3" key="1">
    <citation type="submission" date="2015-12" db="EMBL/GenBank/DDBJ databases">
        <authorList>
            <person name="Shamseldin A."/>
            <person name="Moawad H."/>
            <person name="Abd El-Rahim W.M."/>
            <person name="Sadowsky M.J."/>
        </authorList>
    </citation>
    <scope>NUCLEOTIDE SEQUENCE [LARGE SCALE GENOMIC DNA]</scope>
    <source>
        <strain evidence="2 3">Ar51</strain>
    </source>
</reference>
<dbReference type="EMBL" id="CP013747">
    <property type="protein sequence ID" value="ALV39770.1"/>
    <property type="molecule type" value="Genomic_DNA"/>
</dbReference>
<dbReference type="InterPro" id="IPR036388">
    <property type="entry name" value="WH-like_DNA-bd_sf"/>
</dbReference>
<name>A0A0U3Q3F2_9MICC</name>
<dbReference type="InterPro" id="IPR043129">
    <property type="entry name" value="ATPase_NBD"/>
</dbReference>
<dbReference type="InterPro" id="IPR049874">
    <property type="entry name" value="ROK_cs"/>
</dbReference>
<dbReference type="AlphaFoldDB" id="A0A0U3Q3F2"/>
<dbReference type="STRING" id="121292.AU252_00150"/>
<dbReference type="InterPro" id="IPR000600">
    <property type="entry name" value="ROK"/>
</dbReference>
<dbReference type="InterPro" id="IPR036390">
    <property type="entry name" value="WH_DNA-bd_sf"/>
</dbReference>
<proteinExistence type="inferred from homology"/>
<gene>
    <name evidence="2" type="ORF">AU252_00150</name>
</gene>
<dbReference type="Pfam" id="PF00480">
    <property type="entry name" value="ROK"/>
    <property type="match status" value="1"/>
</dbReference>
<accession>A0A0U3Q3F2</accession>
<dbReference type="Proteomes" id="UP000065151">
    <property type="component" value="Chromosome"/>
</dbReference>
<evidence type="ECO:0000313" key="3">
    <source>
        <dbReference type="Proteomes" id="UP000065151"/>
    </source>
</evidence>
<dbReference type="Gene3D" id="1.10.10.10">
    <property type="entry name" value="Winged helix-like DNA-binding domain superfamily/Winged helix DNA-binding domain"/>
    <property type="match status" value="1"/>
</dbReference>
<dbReference type="RefSeq" id="WP_058928987.1">
    <property type="nucleotide sequence ID" value="NZ_CP013747.1"/>
</dbReference>
<sequence>MNEITPRRLKGRSYAETRSAVLDLIRSSESISRVELAQKSSLTEVTISKIVKELLAEGIVIQAGQGRSTGGKRPTLLKLNTGVLYAVGVALDVPTIVIVLCGLSGTLIERVDIPGMGVEPPPNVVARVAEAIRHLLEKRGLQPSSIMGVGVASSGRRRGPLGWGADPTIAKNWEQFDTAAELELQCRIPVVVENDANCVALGTFWSRGTTAARDFMTVYMAQGIGAGIVINGAVFRGASDNAGELGHVVVEPDGVECWCGASGCLETVGTPRGIVRQVQADPKLAALFGVRDEPNEAVIYKNVLEGLSKGMPQAEALITRSVDRVSSVLLGLANVLDLDWIQLTGPGFAAEGKRYAKQLRKLTDNASFTRGVHTVTVELGGTGPDVAALGAASVILHGSLTPHHQSVRN</sequence>
<dbReference type="PANTHER" id="PTHR18964:SF149">
    <property type="entry name" value="BIFUNCTIONAL UDP-N-ACETYLGLUCOSAMINE 2-EPIMERASE_N-ACETYLMANNOSAMINE KINASE"/>
    <property type="match status" value="1"/>
</dbReference>
<organism evidence="2">
    <name type="scientific">Pseudarthrobacter sulfonivorans</name>
    <dbReference type="NCBI Taxonomy" id="121292"/>
    <lineage>
        <taxon>Bacteria</taxon>
        <taxon>Bacillati</taxon>
        <taxon>Actinomycetota</taxon>
        <taxon>Actinomycetes</taxon>
        <taxon>Micrococcales</taxon>
        <taxon>Micrococcaceae</taxon>
        <taxon>Pseudarthrobacter</taxon>
    </lineage>
</organism>
<dbReference type="SUPFAM" id="SSF46785">
    <property type="entry name" value="Winged helix' DNA-binding domain"/>
    <property type="match status" value="1"/>
</dbReference>
<evidence type="ECO:0008006" key="4">
    <source>
        <dbReference type="Google" id="ProtNLM"/>
    </source>
</evidence>
<dbReference type="KEGG" id="psul:AU252_00150"/>
<dbReference type="PANTHER" id="PTHR18964">
    <property type="entry name" value="ROK (REPRESSOR, ORF, KINASE) FAMILY"/>
    <property type="match status" value="1"/>
</dbReference>
<evidence type="ECO:0000256" key="1">
    <source>
        <dbReference type="ARBA" id="ARBA00006479"/>
    </source>
</evidence>
<dbReference type="SUPFAM" id="SSF53067">
    <property type="entry name" value="Actin-like ATPase domain"/>
    <property type="match status" value="1"/>
</dbReference>
<dbReference type="Gene3D" id="3.30.420.40">
    <property type="match status" value="2"/>
</dbReference>
<dbReference type="PROSITE" id="PS01125">
    <property type="entry name" value="ROK"/>
    <property type="match status" value="1"/>
</dbReference>
<evidence type="ECO:0000313" key="2">
    <source>
        <dbReference type="EMBL" id="ALV39770.1"/>
    </source>
</evidence>